<dbReference type="RefSeq" id="WP_115807863.1">
    <property type="nucleotide sequence ID" value="NZ_QREI01000001.1"/>
</dbReference>
<keyword evidence="1" id="KW-0472">Membrane</keyword>
<keyword evidence="1" id="KW-0812">Transmembrane</keyword>
<dbReference type="PANTHER" id="PTHR30441:SF8">
    <property type="entry name" value="DUF748 DOMAIN-CONTAINING PROTEIN"/>
    <property type="match status" value="1"/>
</dbReference>
<dbReference type="EMBL" id="QREI01000001">
    <property type="protein sequence ID" value="REE27513.1"/>
    <property type="molecule type" value="Genomic_DNA"/>
</dbReference>
<reference evidence="2 3" key="1">
    <citation type="submission" date="2018-07" db="EMBL/GenBank/DDBJ databases">
        <title>Genomic Encyclopedia of Type Strains, Phase III (KMG-III): the genomes of soil and plant-associated and newly described type strains.</title>
        <authorList>
            <person name="Whitman W."/>
        </authorList>
    </citation>
    <scope>NUCLEOTIDE SEQUENCE [LARGE SCALE GENOMIC DNA]</scope>
    <source>
        <strain evidence="2 3">CECT 7948</strain>
    </source>
</reference>
<protein>
    <submittedName>
        <fullName evidence="2">AsmA protein</fullName>
    </submittedName>
</protein>
<dbReference type="OrthoDB" id="596403at2"/>
<organism evidence="2 3">
    <name type="scientific">Winogradskyella pacifica</name>
    <dbReference type="NCBI Taxonomy" id="664642"/>
    <lineage>
        <taxon>Bacteria</taxon>
        <taxon>Pseudomonadati</taxon>
        <taxon>Bacteroidota</taxon>
        <taxon>Flavobacteriia</taxon>
        <taxon>Flavobacteriales</taxon>
        <taxon>Flavobacteriaceae</taxon>
        <taxon>Winogradskyella</taxon>
    </lineage>
</organism>
<dbReference type="AlphaFoldDB" id="A0A3D9N5V9"/>
<comment type="caution">
    <text evidence="2">The sequence shown here is derived from an EMBL/GenBank/DDBJ whole genome shotgun (WGS) entry which is preliminary data.</text>
</comment>
<keyword evidence="1" id="KW-1133">Transmembrane helix</keyword>
<dbReference type="GO" id="GO:0090313">
    <property type="term" value="P:regulation of protein targeting to membrane"/>
    <property type="evidence" value="ECO:0007669"/>
    <property type="project" value="TreeGrafter"/>
</dbReference>
<dbReference type="PANTHER" id="PTHR30441">
    <property type="entry name" value="DUF748 DOMAIN-CONTAINING PROTEIN"/>
    <property type="match status" value="1"/>
</dbReference>
<dbReference type="InterPro" id="IPR052894">
    <property type="entry name" value="AsmA-related"/>
</dbReference>
<proteinExistence type="predicted"/>
<evidence type="ECO:0000256" key="1">
    <source>
        <dbReference type="SAM" id="Phobius"/>
    </source>
</evidence>
<feature type="transmembrane region" description="Helical" evidence="1">
    <location>
        <begin position="12"/>
        <end position="36"/>
    </location>
</feature>
<dbReference type="Proteomes" id="UP000256919">
    <property type="component" value="Unassembled WGS sequence"/>
</dbReference>
<name>A0A3D9N5V9_9FLAO</name>
<evidence type="ECO:0000313" key="3">
    <source>
        <dbReference type="Proteomes" id="UP000256919"/>
    </source>
</evidence>
<dbReference type="GO" id="GO:0005886">
    <property type="term" value="C:plasma membrane"/>
    <property type="evidence" value="ECO:0007669"/>
    <property type="project" value="TreeGrafter"/>
</dbReference>
<evidence type="ECO:0000313" key="2">
    <source>
        <dbReference type="EMBL" id="REE27513.1"/>
    </source>
</evidence>
<gene>
    <name evidence="2" type="ORF">DFQ09_101346</name>
</gene>
<keyword evidence="3" id="KW-1185">Reference proteome</keyword>
<accession>A0A3D9N5V9</accession>
<sequence length="979" mass="109694">MVKTNNKKGILILVLKWLLGVVVALLIFMFAIPQIFNDYISQEIKKGINENLRSELQFKASEISFFRHFPSLTFSFEEVNLAEPEPFSKERIITAKELGFGINIFKLIFSNELKVEETYLTDCDIRLVKDKFGRNNYDNIFYVDSISSQDDSSSLGLNLNLDKLKIKNANVLYKDEENGITIKSNGFNYKGKGGLDKGILELGSQLDIDSIDVIFDKVEYLKGKTLKAKSFTIYDTKTLSIELDDNTISLNDLNVNFNGRLDVFDDGLSYNVVFNTKNGTLQNVVSALPPKYTEWSKSMDMNGDIDATCNLIGYSGTVPDSLKREHVSLDLVINNGEIAHKTANQKLENIQVKFKGSLENGLMDFRLDNLNFKLQDELTAGKLVLKGREDSLYVKSNIQSKVDLTMLNETLQLPDFKFNGILWSNWNMEGVYQPLASKFPKTEGSFKLTNGFVQTSGHPEPIKNINIDALVQNNGNSYSDSSLKINALNFSFLENKFAAKAFFQNFDQPEYEINSVGSIDFTSLHQVVDLPFLISKGALKVDLNLKGQLSNPDDENSTSVTPNSHSGTLDIVESIQIETDVLPQPLLVKGGKFLFLDDKMAFSNLNIQHESTQVSMNGFFQDYLNYALFSNGILRGDVKLESSKIVVTEFFPKKDQLTSQAVEELDSEAAVVEEVISGVMQVPKDMDITFQIQVDTLKYNLLNINELSGVLGIKDQGLYLKSSDLKMVDGNAQIEGFYHPLNLNEAIFSMDIEAKNLNIKKGYETIQLFKELVPAAEKASGNVSISYNMSGSLDNQMLPLMPSLKGKGTLKAQDLQFEGYKLLGTISKESGFGKLNDPSVKEIAINSTIENNILKMERFRFKVSPFRIRTEGETSLDGMLNLKMRIGLPPLGVIGIPIVINGTSEDFNIKLGSKSPDLDEFKNTGDSYSEEELQRVSMLKDSIREGMTIDEIDEMQRKIEKINLDSLRVKAVDTLKIQQ</sequence>